<evidence type="ECO:0000313" key="2">
    <source>
        <dbReference type="Proteomes" id="UP001497623"/>
    </source>
</evidence>
<accession>A0AAV2PWM3</accession>
<dbReference type="PANTHER" id="PTHR10166:SF37">
    <property type="entry name" value="STOLID, ISOFORM H"/>
    <property type="match status" value="1"/>
</dbReference>
<feature type="non-terminal residue" evidence="1">
    <location>
        <position position="1"/>
    </location>
</feature>
<dbReference type="GO" id="GO:0005891">
    <property type="term" value="C:voltage-gated calcium channel complex"/>
    <property type="evidence" value="ECO:0007669"/>
    <property type="project" value="TreeGrafter"/>
</dbReference>
<dbReference type="InterPro" id="IPR051173">
    <property type="entry name" value="Ca_channel_alpha-2/delta"/>
</dbReference>
<dbReference type="Gene3D" id="3.30.450.20">
    <property type="entry name" value="PAS domain"/>
    <property type="match status" value="1"/>
</dbReference>
<organism evidence="1 2">
    <name type="scientific">Meganyctiphanes norvegica</name>
    <name type="common">Northern krill</name>
    <name type="synonym">Thysanopoda norvegica</name>
    <dbReference type="NCBI Taxonomy" id="48144"/>
    <lineage>
        <taxon>Eukaryota</taxon>
        <taxon>Metazoa</taxon>
        <taxon>Ecdysozoa</taxon>
        <taxon>Arthropoda</taxon>
        <taxon>Crustacea</taxon>
        <taxon>Multicrustacea</taxon>
        <taxon>Malacostraca</taxon>
        <taxon>Eumalacostraca</taxon>
        <taxon>Eucarida</taxon>
        <taxon>Euphausiacea</taxon>
        <taxon>Euphausiidae</taxon>
        <taxon>Meganyctiphanes</taxon>
    </lineage>
</organism>
<comment type="caution">
    <text evidence="1">The sequence shown here is derived from an EMBL/GenBank/DDBJ whole genome shotgun (WGS) entry which is preliminary data.</text>
</comment>
<sequence length="144" mass="15949">YTKDNVTKSVRIFTYAVGPHPIPTAVLKQMACETDGAYNVITTKSGVRNKIQDYLQVLARPMAPTLEESMVTFYQEHLTEELAVALTLPVYNKSDSSKSPELLGVAGIDVPIQTFEDYLPQEALAPNGYIFIINNNGFVITIHN</sequence>
<dbReference type="AlphaFoldDB" id="A0AAV2PWM3"/>
<name>A0AAV2PWM3_MEGNR</name>
<keyword evidence="2" id="KW-1185">Reference proteome</keyword>
<dbReference type="EMBL" id="CAXKWB010002192">
    <property type="protein sequence ID" value="CAL4066369.1"/>
    <property type="molecule type" value="Genomic_DNA"/>
</dbReference>
<dbReference type="PANTHER" id="PTHR10166">
    <property type="entry name" value="VOLTAGE-DEPENDENT CALCIUM CHANNEL SUBUNIT ALPHA-2/DELTA-RELATED"/>
    <property type="match status" value="1"/>
</dbReference>
<evidence type="ECO:0000313" key="1">
    <source>
        <dbReference type="EMBL" id="CAL4066369.1"/>
    </source>
</evidence>
<protein>
    <submittedName>
        <fullName evidence="1">Uncharacterized protein</fullName>
    </submittedName>
</protein>
<proteinExistence type="predicted"/>
<reference evidence="1 2" key="1">
    <citation type="submission" date="2024-05" db="EMBL/GenBank/DDBJ databases">
        <authorList>
            <person name="Wallberg A."/>
        </authorList>
    </citation>
    <scope>NUCLEOTIDE SEQUENCE [LARGE SCALE GENOMIC DNA]</scope>
</reference>
<dbReference type="GO" id="GO:0005245">
    <property type="term" value="F:voltage-gated calcium channel activity"/>
    <property type="evidence" value="ECO:0007669"/>
    <property type="project" value="TreeGrafter"/>
</dbReference>
<gene>
    <name evidence="1" type="ORF">MNOR_LOCUS5616</name>
</gene>
<dbReference type="Proteomes" id="UP001497623">
    <property type="component" value="Unassembled WGS sequence"/>
</dbReference>